<evidence type="ECO:0000313" key="8">
    <source>
        <dbReference type="Proteomes" id="UP000182840"/>
    </source>
</evidence>
<dbReference type="GO" id="GO:0008933">
    <property type="term" value="F:peptidoglycan lytic transglycosylase activity"/>
    <property type="evidence" value="ECO:0007669"/>
    <property type="project" value="InterPro"/>
</dbReference>
<dbReference type="CDD" id="cd13401">
    <property type="entry name" value="Slt70-like"/>
    <property type="match status" value="1"/>
</dbReference>
<reference evidence="8" key="1">
    <citation type="submission" date="2016-11" db="EMBL/GenBank/DDBJ databases">
        <title>Mesorhizobium oceanicum sp. nov., isolated from deep seawater in South China Sea.</title>
        <authorList>
            <person name="Fu G.-Y."/>
        </authorList>
    </citation>
    <scope>NUCLEOTIDE SEQUENCE [LARGE SCALE GENOMIC DNA]</scope>
    <source>
        <strain evidence="8">B7</strain>
    </source>
</reference>
<dbReference type="KEGG" id="meso:BSQ44_10165"/>
<dbReference type="EMBL" id="CP018171">
    <property type="protein sequence ID" value="APH71690.1"/>
    <property type="molecule type" value="Genomic_DNA"/>
</dbReference>
<evidence type="ECO:0000256" key="4">
    <source>
        <dbReference type="SAM" id="MobiDB-lite"/>
    </source>
</evidence>
<organism evidence="7 8">
    <name type="scientific">Aquibium oceanicum</name>
    <dbReference type="NCBI Taxonomy" id="1670800"/>
    <lineage>
        <taxon>Bacteria</taxon>
        <taxon>Pseudomonadati</taxon>
        <taxon>Pseudomonadota</taxon>
        <taxon>Alphaproteobacteria</taxon>
        <taxon>Hyphomicrobiales</taxon>
        <taxon>Phyllobacteriaceae</taxon>
        <taxon>Aquibium</taxon>
    </lineage>
</organism>
<dbReference type="GO" id="GO:0004553">
    <property type="term" value="F:hydrolase activity, hydrolyzing O-glycosyl compounds"/>
    <property type="evidence" value="ECO:0007669"/>
    <property type="project" value="InterPro"/>
</dbReference>
<dbReference type="Proteomes" id="UP000182840">
    <property type="component" value="Chromosome"/>
</dbReference>
<feature type="domain" description="Transglycosylase SLT" evidence="6">
    <location>
        <begin position="546"/>
        <end position="653"/>
    </location>
</feature>
<dbReference type="STRING" id="1670800.BSQ44_10165"/>
<dbReference type="InterPro" id="IPR000189">
    <property type="entry name" value="Transglyc_AS"/>
</dbReference>
<evidence type="ECO:0000256" key="3">
    <source>
        <dbReference type="ARBA" id="ARBA00022729"/>
    </source>
</evidence>
<protein>
    <submittedName>
        <fullName evidence="7">Lytic transglycosylase</fullName>
    </submittedName>
</protein>
<dbReference type="PANTHER" id="PTHR37423">
    <property type="entry name" value="SOLUBLE LYTIC MUREIN TRANSGLYCOSYLASE-RELATED"/>
    <property type="match status" value="1"/>
</dbReference>
<feature type="signal peptide" evidence="5">
    <location>
        <begin position="1"/>
        <end position="28"/>
    </location>
</feature>
<dbReference type="InterPro" id="IPR008258">
    <property type="entry name" value="Transglycosylase_SLT_dom_1"/>
</dbReference>
<keyword evidence="8" id="KW-1185">Reference proteome</keyword>
<dbReference type="InterPro" id="IPR008939">
    <property type="entry name" value="Lytic_TGlycosylase_superhlx_U"/>
</dbReference>
<sequence length="705" mass="76080">MILRLKTFTARAPVAMLCLALLAGSAAAKVELPRKGAPIPEPRPSVQAQPDVDTSATTNALAQAEGDVGAEAGVETEAPELPVEPLTIGLDALSNGDVIAAKAVRDGLPDGSLDRRILTWSLALGGYGEVSSEEIARAANELAGWPGDSVFRRNSERAVAREKPDAERVVKAFEGTLPQTREGTVLLTRAYLEVGEVEKARETIARFWASEKLDAGEERAILKEFGDILPVEAHRRRMEQMLYDERVNSAMRVAGLAGAEELAQAWGAFIRGGKDAGKLFDDVPADQRSDAYIYAKAKYMRRAGRFSEAAGLVLGASTDAAALVDPDTWWVERRVLSRELLDIGKPELAYEIAAAHAAESPGPAADAEFHAGWYALRFLDDPKKAHAHFAKIPEITSGAISQSRGYYWLARAAEAGGPGDAKTYYEKAAAHGTAFYGQLAAAELGRDTVFAGHPEPSIRNRAAFTNREAVAAIRRLEEIGDTRRADILYRALADELASAGELAMLSQMAEAREDHYLALKVGKAAVLRGIDIGALAHPVGAIPETAKIESAGKALAYAVARQESEFRATAVSGAGARGLLQLLPGTAREMARHEGLAYSSEKLTSDAGYNATLGAAFLGQQLGRFDGSYVLTFAGYNAGPSRAREWAERYGDPRGKPIEEVVDWIERIPYTETRNYVQRVMENYQVYKMRLTGRVDIAGDLVQGR</sequence>
<evidence type="ECO:0000259" key="6">
    <source>
        <dbReference type="Pfam" id="PF01464"/>
    </source>
</evidence>
<dbReference type="SUPFAM" id="SSF53955">
    <property type="entry name" value="Lysozyme-like"/>
    <property type="match status" value="1"/>
</dbReference>
<evidence type="ECO:0000256" key="1">
    <source>
        <dbReference type="ARBA" id="ARBA00007734"/>
    </source>
</evidence>
<dbReference type="PANTHER" id="PTHR37423:SF2">
    <property type="entry name" value="MEMBRANE-BOUND LYTIC MUREIN TRANSGLYCOSYLASE C"/>
    <property type="match status" value="1"/>
</dbReference>
<feature type="compositionally biased region" description="Polar residues" evidence="4">
    <location>
        <begin position="46"/>
        <end position="56"/>
    </location>
</feature>
<keyword evidence="3 5" id="KW-0732">Signal</keyword>
<evidence type="ECO:0000313" key="7">
    <source>
        <dbReference type="EMBL" id="APH71690.1"/>
    </source>
</evidence>
<dbReference type="Gene3D" id="1.25.20.10">
    <property type="entry name" value="Bacterial muramidases"/>
    <property type="match status" value="1"/>
</dbReference>
<comment type="similarity">
    <text evidence="1">Belongs to the transglycosylase Slt family.</text>
</comment>
<evidence type="ECO:0000256" key="2">
    <source>
        <dbReference type="ARBA" id="ARBA00009387"/>
    </source>
</evidence>
<dbReference type="Gene3D" id="1.10.530.10">
    <property type="match status" value="1"/>
</dbReference>
<feature type="region of interest" description="Disordered" evidence="4">
    <location>
        <begin position="35"/>
        <end position="56"/>
    </location>
</feature>
<name>A0A1L3SQQ5_9HYPH</name>
<comment type="similarity">
    <text evidence="2">Belongs to the virb1 family.</text>
</comment>
<dbReference type="PROSITE" id="PS00922">
    <property type="entry name" value="TRANSGLYCOSYLASE"/>
    <property type="match status" value="1"/>
</dbReference>
<feature type="chain" id="PRO_5012476319" evidence="5">
    <location>
        <begin position="29"/>
        <end position="705"/>
    </location>
</feature>
<evidence type="ECO:0000256" key="5">
    <source>
        <dbReference type="SAM" id="SignalP"/>
    </source>
</evidence>
<dbReference type="GO" id="GO:0000270">
    <property type="term" value="P:peptidoglycan metabolic process"/>
    <property type="evidence" value="ECO:0007669"/>
    <property type="project" value="InterPro"/>
</dbReference>
<gene>
    <name evidence="7" type="ORF">BSQ44_10165</name>
</gene>
<dbReference type="InterPro" id="IPR023346">
    <property type="entry name" value="Lysozyme-like_dom_sf"/>
</dbReference>
<dbReference type="GO" id="GO:0016020">
    <property type="term" value="C:membrane"/>
    <property type="evidence" value="ECO:0007669"/>
    <property type="project" value="InterPro"/>
</dbReference>
<dbReference type="RefSeq" id="WP_072603642.1">
    <property type="nucleotide sequence ID" value="NZ_CP018171.1"/>
</dbReference>
<dbReference type="Pfam" id="PF01464">
    <property type="entry name" value="SLT"/>
    <property type="match status" value="1"/>
</dbReference>
<dbReference type="SUPFAM" id="SSF48435">
    <property type="entry name" value="Bacterial muramidases"/>
    <property type="match status" value="1"/>
</dbReference>
<dbReference type="AlphaFoldDB" id="A0A1L3SQQ5"/>
<accession>A0A1L3SQQ5</accession>
<dbReference type="GO" id="GO:0042597">
    <property type="term" value="C:periplasmic space"/>
    <property type="evidence" value="ECO:0007669"/>
    <property type="project" value="InterPro"/>
</dbReference>
<proteinExistence type="inferred from homology"/>